<evidence type="ECO:0000313" key="3">
    <source>
        <dbReference type="EMBL" id="TLC99983.1"/>
    </source>
</evidence>
<keyword evidence="4" id="KW-1185">Reference proteome</keyword>
<dbReference type="SUPFAM" id="SSF53850">
    <property type="entry name" value="Periplasmic binding protein-like II"/>
    <property type="match status" value="1"/>
</dbReference>
<comment type="similarity">
    <text evidence="1">Belongs to the bacterial solute-binding protein 1 family.</text>
</comment>
<evidence type="ECO:0000256" key="2">
    <source>
        <dbReference type="ARBA" id="ARBA00022448"/>
    </source>
</evidence>
<evidence type="ECO:0000256" key="1">
    <source>
        <dbReference type="ARBA" id="ARBA00008520"/>
    </source>
</evidence>
<dbReference type="PANTHER" id="PTHR43649">
    <property type="entry name" value="ARABINOSE-BINDING PROTEIN-RELATED"/>
    <property type="match status" value="1"/>
</dbReference>
<accession>A0A4U8Q6P7</accession>
<reference evidence="3 4" key="1">
    <citation type="journal article" date="2019" name="Anaerobe">
        <title>Detection of Robinsoniella peoriensis in multiple bone samples of a trauma patient.</title>
        <authorList>
            <person name="Schrottner P."/>
            <person name="Hartwich K."/>
            <person name="Bunk B."/>
            <person name="Schober I."/>
            <person name="Helbig S."/>
            <person name="Rudolph W.W."/>
            <person name="Gunzer F."/>
        </authorList>
    </citation>
    <scope>NUCLEOTIDE SEQUENCE [LARGE SCALE GENOMIC DNA]</scope>
    <source>
        <strain evidence="3 4">DSM 106044</strain>
    </source>
</reference>
<dbReference type="InterPro" id="IPR006059">
    <property type="entry name" value="SBP"/>
</dbReference>
<gene>
    <name evidence="3" type="primary">msmE_22</name>
    <name evidence="3" type="ORF">DSM106044_03074</name>
</gene>
<protein>
    <submittedName>
        <fullName evidence="3">Multiple sugar-binding protein</fullName>
    </submittedName>
</protein>
<dbReference type="RefSeq" id="WP_138002816.1">
    <property type="nucleotide sequence ID" value="NZ_QGQD01000060.1"/>
</dbReference>
<name>A0A4U8Q6P7_9FIRM</name>
<dbReference type="EMBL" id="QGQD01000060">
    <property type="protein sequence ID" value="TLC99983.1"/>
    <property type="molecule type" value="Genomic_DNA"/>
</dbReference>
<dbReference type="AlphaFoldDB" id="A0A4U8Q6P7"/>
<dbReference type="Proteomes" id="UP000306509">
    <property type="component" value="Unassembled WGS sequence"/>
</dbReference>
<proteinExistence type="inferred from homology"/>
<dbReference type="Pfam" id="PF01547">
    <property type="entry name" value="SBP_bac_1"/>
    <property type="match status" value="1"/>
</dbReference>
<sequence length="454" mass="51893">MREYHVYKKTARSIPFMRANSPANCDVQPTESNFKTCQKIILMCIAVLLFLTGCGQKEVPVYQQDEDGILLTVLAGQSTSDAGIEDMIDEVLAEEYPNVKLQWECVDWGEKFNSQMQGRFAAGDIPDIMIGKAQDVQAYAHTGNLSVLPKDYTDRIRAEALKAVTVDGTVYGMPYNAWYQGVIYNKEIFRKYNLKVPETQKELNDIIKVLKENGVTPFASHFRESWKVGNMTMQFFMNEIFSSTPEWGDRFRQGGVNFADSPVIRRCLSYNKMILDASWQDALLIDQFESDSRFTQGQAAMYLTGSWSMQFTSQYNENMELGIFPFPNENGNARLIRETNMTFMKSSKTKHSELINDIFSTLLTSEKLEREILDFTQTASVVKGVEPASRSRIQDDIDRYEKDGKVVEVSLGNSQFVWSFQNDLAAQQLLWLQGEKTLDEILAYADREREESAY</sequence>
<evidence type="ECO:0000313" key="4">
    <source>
        <dbReference type="Proteomes" id="UP000306509"/>
    </source>
</evidence>
<dbReference type="PANTHER" id="PTHR43649:SF29">
    <property type="entry name" value="OSMOPROTECTIVE COMPOUNDS-BINDING PROTEIN GGTB"/>
    <property type="match status" value="1"/>
</dbReference>
<comment type="caution">
    <text evidence="3">The sequence shown here is derived from an EMBL/GenBank/DDBJ whole genome shotgun (WGS) entry which is preliminary data.</text>
</comment>
<keyword evidence="2" id="KW-0813">Transport</keyword>
<organism evidence="3 4">
    <name type="scientific">Robinsoniella peoriensis</name>
    <dbReference type="NCBI Taxonomy" id="180332"/>
    <lineage>
        <taxon>Bacteria</taxon>
        <taxon>Bacillati</taxon>
        <taxon>Bacillota</taxon>
        <taxon>Clostridia</taxon>
        <taxon>Lachnospirales</taxon>
        <taxon>Lachnospiraceae</taxon>
        <taxon>Robinsoniella</taxon>
    </lineage>
</organism>
<dbReference type="Gene3D" id="3.40.190.10">
    <property type="entry name" value="Periplasmic binding protein-like II"/>
    <property type="match status" value="2"/>
</dbReference>
<dbReference type="InterPro" id="IPR050490">
    <property type="entry name" value="Bact_solute-bd_prot1"/>
</dbReference>
<dbReference type="STRING" id="180332.GCA_000797495_03334"/>